<keyword evidence="4 15" id="KW-1003">Cell membrane</keyword>
<keyword evidence="10" id="KW-0460">Magnesium</keyword>
<evidence type="ECO:0000256" key="15">
    <source>
        <dbReference type="RuleBase" id="RU362081"/>
    </source>
</evidence>
<dbReference type="InterPro" id="IPR001757">
    <property type="entry name" value="P_typ_ATPase"/>
</dbReference>
<evidence type="ECO:0000256" key="7">
    <source>
        <dbReference type="ARBA" id="ARBA00022723"/>
    </source>
</evidence>
<feature type="transmembrane region" description="Helical" evidence="15">
    <location>
        <begin position="222"/>
        <end position="242"/>
    </location>
</feature>
<feature type="transmembrane region" description="Helical" evidence="15">
    <location>
        <begin position="192"/>
        <end position="210"/>
    </location>
</feature>
<evidence type="ECO:0000313" key="18">
    <source>
        <dbReference type="EMBL" id="GLS12703.1"/>
    </source>
</evidence>
<dbReference type="Gene3D" id="2.70.150.10">
    <property type="entry name" value="Calcium-transporting ATPase, cytoplasmic transduction domain A"/>
    <property type="match status" value="1"/>
</dbReference>
<dbReference type="PRINTS" id="PR00119">
    <property type="entry name" value="CATATPASE"/>
</dbReference>
<dbReference type="InterPro" id="IPR036163">
    <property type="entry name" value="HMA_dom_sf"/>
</dbReference>
<dbReference type="InterPro" id="IPR008250">
    <property type="entry name" value="ATPase_P-typ_transduc_dom_A_sf"/>
</dbReference>
<comment type="caution">
    <text evidence="18">The sequence shown here is derived from an EMBL/GenBank/DDBJ whole genome shotgun (WGS) entry which is preliminary data.</text>
</comment>
<evidence type="ECO:0000256" key="1">
    <source>
        <dbReference type="ARBA" id="ARBA00004651"/>
    </source>
</evidence>
<evidence type="ECO:0000256" key="11">
    <source>
        <dbReference type="ARBA" id="ARBA00022967"/>
    </source>
</evidence>
<comment type="similarity">
    <text evidence="2 15">Belongs to the cation transport ATPase (P-type) (TC 3.A.3) family. Type IB subfamily.</text>
</comment>
<dbReference type="NCBIfam" id="TIGR01511">
    <property type="entry name" value="ATPase-IB1_Cu"/>
    <property type="match status" value="1"/>
</dbReference>
<evidence type="ECO:0000256" key="9">
    <source>
        <dbReference type="ARBA" id="ARBA00022840"/>
    </source>
</evidence>
<dbReference type="InterPro" id="IPR023298">
    <property type="entry name" value="ATPase_P-typ_TM_dom_sf"/>
</dbReference>
<accession>A0ABQ6BWY7</accession>
<feature type="transmembrane region" description="Helical" evidence="15">
    <location>
        <begin position="254"/>
        <end position="272"/>
    </location>
</feature>
<dbReference type="SUPFAM" id="SSF56784">
    <property type="entry name" value="HAD-like"/>
    <property type="match status" value="1"/>
</dbReference>
<evidence type="ECO:0000256" key="2">
    <source>
        <dbReference type="ARBA" id="ARBA00006024"/>
    </source>
</evidence>
<dbReference type="InterPro" id="IPR006121">
    <property type="entry name" value="HMA_dom"/>
</dbReference>
<dbReference type="Gene3D" id="1.20.1110.10">
    <property type="entry name" value="Calcium-transporting ATPase, transmembrane domain"/>
    <property type="match status" value="1"/>
</dbReference>
<dbReference type="InterPro" id="IPR018303">
    <property type="entry name" value="ATPase_P-typ_P_site"/>
</dbReference>
<evidence type="ECO:0000256" key="8">
    <source>
        <dbReference type="ARBA" id="ARBA00022741"/>
    </source>
</evidence>
<dbReference type="Pfam" id="PF00403">
    <property type="entry name" value="HMA"/>
    <property type="match status" value="1"/>
</dbReference>
<dbReference type="NCBIfam" id="TIGR01525">
    <property type="entry name" value="ATPase-IB_hvy"/>
    <property type="match status" value="1"/>
</dbReference>
<dbReference type="NCBIfam" id="TIGR01512">
    <property type="entry name" value="ATPase-IB2_Cd"/>
    <property type="match status" value="1"/>
</dbReference>
<dbReference type="CDD" id="cd02079">
    <property type="entry name" value="P-type_ATPase_HM"/>
    <property type="match status" value="1"/>
</dbReference>
<dbReference type="CDD" id="cd00371">
    <property type="entry name" value="HMA"/>
    <property type="match status" value="1"/>
</dbReference>
<dbReference type="Proteomes" id="UP001156903">
    <property type="component" value="Unassembled WGS sequence"/>
</dbReference>
<feature type="transmembrane region" description="Helical" evidence="15">
    <location>
        <begin position="433"/>
        <end position="466"/>
    </location>
</feature>
<evidence type="ECO:0000256" key="13">
    <source>
        <dbReference type="ARBA" id="ARBA00023065"/>
    </source>
</evidence>
<proteinExistence type="inferred from homology"/>
<dbReference type="InterPro" id="IPR027256">
    <property type="entry name" value="P-typ_ATPase_IB"/>
</dbReference>
<organism evidence="18 19">
    <name type="scientific">Hydrogenophaga electricum</name>
    <dbReference type="NCBI Taxonomy" id="1230953"/>
    <lineage>
        <taxon>Bacteria</taxon>
        <taxon>Pseudomonadati</taxon>
        <taxon>Pseudomonadota</taxon>
        <taxon>Betaproteobacteria</taxon>
        <taxon>Burkholderiales</taxon>
        <taxon>Comamonadaceae</taxon>
        <taxon>Hydrogenophaga</taxon>
    </lineage>
</organism>
<evidence type="ECO:0000256" key="6">
    <source>
        <dbReference type="ARBA" id="ARBA00022692"/>
    </source>
</evidence>
<dbReference type="Gene3D" id="3.40.50.1000">
    <property type="entry name" value="HAD superfamily/HAD-like"/>
    <property type="match status" value="1"/>
</dbReference>
<dbReference type="NCBIfam" id="TIGR01494">
    <property type="entry name" value="ATPase_P-type"/>
    <property type="match status" value="2"/>
</dbReference>
<evidence type="ECO:0000256" key="4">
    <source>
        <dbReference type="ARBA" id="ARBA00022475"/>
    </source>
</evidence>
<feature type="transmembrane region" description="Helical" evidence="15">
    <location>
        <begin position="153"/>
        <end position="172"/>
    </location>
</feature>
<dbReference type="SUPFAM" id="SSF55008">
    <property type="entry name" value="HMA, heavy metal-associated domain"/>
    <property type="match status" value="1"/>
</dbReference>
<keyword evidence="12 15" id="KW-1133">Transmembrane helix</keyword>
<evidence type="ECO:0000313" key="19">
    <source>
        <dbReference type="Proteomes" id="UP001156903"/>
    </source>
</evidence>
<keyword evidence="9 15" id="KW-0067">ATP-binding</keyword>
<keyword evidence="19" id="KW-1185">Reference proteome</keyword>
<dbReference type="SUPFAM" id="SSF81665">
    <property type="entry name" value="Calcium ATPase, transmembrane domain M"/>
    <property type="match status" value="1"/>
</dbReference>
<dbReference type="PROSITE" id="PS50846">
    <property type="entry name" value="HMA_2"/>
    <property type="match status" value="1"/>
</dbReference>
<dbReference type="InterPro" id="IPR036412">
    <property type="entry name" value="HAD-like_sf"/>
</dbReference>
<evidence type="ECO:0000259" key="17">
    <source>
        <dbReference type="PROSITE" id="PS50846"/>
    </source>
</evidence>
<feature type="transmembrane region" description="Helical" evidence="15">
    <location>
        <begin position="739"/>
        <end position="758"/>
    </location>
</feature>
<dbReference type="PANTHER" id="PTHR43520">
    <property type="entry name" value="ATP7, ISOFORM B"/>
    <property type="match status" value="1"/>
</dbReference>
<sequence length="789" mass="84075">MNKALAVPPVGPSPESLPAGEPVDDVFGAHRGPLTVTDDFTVLDDPVEQQEFTTYEPAAEASPGEAGVAQSVLLVQGMYCAACADTVECALQDLPGVESARVHAATRRLTLRWDPAQARLSDLAQAVGRTGYRLLPLQQALSISERLRETRMALWRLFVAGFCNMQVMMYAWPAYVAKPGEMPADLEQLLRWASWILSVPVVTFASGPFFRNAWRDLRLGHVGMDTPVSIGILVTFLVSTAATFDPSGPWGHEVWFDSLTMFVFFLLGGRYLEHKARDRTAGALDTLMNRLPEVCDRQAAEGRFETVSVRRLSVGDVVRVSAGQAFPGDGAILSDSATVDEALLTGESHPVTRSAGESVVAGSFNLAGPVLMRVDRLGRDTRFAQIVALMEKASTDKPRLAVLADRIAAPFLVIVLLSALFAGWYWWQIDHSKALAVAVAVLIVTCPCALSLATPAAMLTSAGALARRGTLVRRLQAFESLAGIDAVVFDKTGTLTHDRLELESVRAREGWTSAMVLSLAAELAQGSLHPVSRGIVAAAKLANPMEGAPSALGDCRELAGQGLQALRADGTVVRLGSASFCGLAADTANETPKAYLADADGWLATFELREGVREDARATVAALHDLGVQTWLLSGDRQAAAERVGREVGVGAVIAGATPERKLAELEALQAKGRRVAMVGDGLNDGPVLARAHTSFALGHAAALAQAQSDYIIQGGRLMDVVLTLRQARSTMRIVRQNLVWAALYNAVSIPMALVGWMPPWLAGLGMAGSSLLVIGNALRLAGSTRARA</sequence>
<evidence type="ECO:0000256" key="5">
    <source>
        <dbReference type="ARBA" id="ARBA00022553"/>
    </source>
</evidence>
<evidence type="ECO:0000256" key="14">
    <source>
        <dbReference type="ARBA" id="ARBA00023136"/>
    </source>
</evidence>
<dbReference type="PROSITE" id="PS00154">
    <property type="entry name" value="ATPASE_E1_E2"/>
    <property type="match status" value="1"/>
</dbReference>
<feature type="transmembrane region" description="Helical" evidence="15">
    <location>
        <begin position="764"/>
        <end position="783"/>
    </location>
</feature>
<dbReference type="InterPro" id="IPR023214">
    <property type="entry name" value="HAD_sf"/>
</dbReference>
<dbReference type="Pfam" id="PF00122">
    <property type="entry name" value="E1-E2_ATPase"/>
    <property type="match status" value="1"/>
</dbReference>
<gene>
    <name evidence="18" type="ORF">GCM10007935_01290</name>
</gene>
<keyword evidence="8 15" id="KW-0547">Nucleotide-binding</keyword>
<evidence type="ECO:0000256" key="12">
    <source>
        <dbReference type="ARBA" id="ARBA00022989"/>
    </source>
</evidence>
<feature type="domain" description="HMA" evidence="17">
    <location>
        <begin position="69"/>
        <end position="135"/>
    </location>
</feature>
<name>A0ABQ6BWY7_9BURK</name>
<protein>
    <submittedName>
        <fullName evidence="18">Cation-transporting P-type ATPase</fullName>
    </submittedName>
</protein>
<reference evidence="19" key="1">
    <citation type="journal article" date="2019" name="Int. J. Syst. Evol. Microbiol.">
        <title>The Global Catalogue of Microorganisms (GCM) 10K type strain sequencing project: providing services to taxonomists for standard genome sequencing and annotation.</title>
        <authorList>
            <consortium name="The Broad Institute Genomics Platform"/>
            <consortium name="The Broad Institute Genome Sequencing Center for Infectious Disease"/>
            <person name="Wu L."/>
            <person name="Ma J."/>
        </authorList>
    </citation>
    <scope>NUCLEOTIDE SEQUENCE [LARGE SCALE GENOMIC DNA]</scope>
    <source>
        <strain evidence="19">NBRC 109341</strain>
    </source>
</reference>
<dbReference type="InterPro" id="IPR023299">
    <property type="entry name" value="ATPase_P-typ_cyto_dom_N"/>
</dbReference>
<keyword evidence="7 15" id="KW-0479">Metal-binding</keyword>
<dbReference type="Pfam" id="PF00702">
    <property type="entry name" value="Hydrolase"/>
    <property type="match status" value="1"/>
</dbReference>
<evidence type="ECO:0000256" key="16">
    <source>
        <dbReference type="SAM" id="MobiDB-lite"/>
    </source>
</evidence>
<comment type="subcellular location">
    <subcellularLocation>
        <location evidence="1">Cell membrane</location>
        <topology evidence="1">Multi-pass membrane protein</topology>
    </subcellularLocation>
</comment>
<keyword evidence="6 15" id="KW-0812">Transmembrane</keyword>
<keyword evidence="3" id="KW-0813">Transport</keyword>
<keyword evidence="5" id="KW-0597">Phosphoprotein</keyword>
<keyword evidence="13" id="KW-0406">Ion transport</keyword>
<feature type="region of interest" description="Disordered" evidence="16">
    <location>
        <begin position="1"/>
        <end position="20"/>
    </location>
</feature>
<dbReference type="SUPFAM" id="SSF81653">
    <property type="entry name" value="Calcium ATPase, transduction domain A"/>
    <property type="match status" value="1"/>
</dbReference>
<evidence type="ECO:0000256" key="10">
    <source>
        <dbReference type="ARBA" id="ARBA00022842"/>
    </source>
</evidence>
<evidence type="ECO:0000256" key="3">
    <source>
        <dbReference type="ARBA" id="ARBA00022448"/>
    </source>
</evidence>
<feature type="transmembrane region" description="Helical" evidence="15">
    <location>
        <begin position="407"/>
        <end position="427"/>
    </location>
</feature>
<dbReference type="Gene3D" id="3.30.70.100">
    <property type="match status" value="1"/>
</dbReference>
<keyword evidence="11" id="KW-1278">Translocase</keyword>
<dbReference type="EMBL" id="BSPB01000001">
    <property type="protein sequence ID" value="GLS12703.1"/>
    <property type="molecule type" value="Genomic_DNA"/>
</dbReference>
<dbReference type="Gene3D" id="3.40.1110.10">
    <property type="entry name" value="Calcium-transporting ATPase, cytoplasmic domain N"/>
    <property type="match status" value="1"/>
</dbReference>
<dbReference type="PANTHER" id="PTHR43520:SF5">
    <property type="entry name" value="CATION-TRANSPORTING P-TYPE ATPASE-RELATED"/>
    <property type="match status" value="1"/>
</dbReference>
<keyword evidence="14 15" id="KW-0472">Membrane</keyword>
<dbReference type="RefSeq" id="WP_284306201.1">
    <property type="nucleotide sequence ID" value="NZ_BSPB01000001.1"/>
</dbReference>
<dbReference type="InterPro" id="IPR059000">
    <property type="entry name" value="ATPase_P-type_domA"/>
</dbReference>